<evidence type="ECO:0000256" key="6">
    <source>
        <dbReference type="ARBA" id="ARBA00022989"/>
    </source>
</evidence>
<feature type="transmembrane region" description="Helical" evidence="9">
    <location>
        <begin position="179"/>
        <end position="198"/>
    </location>
</feature>
<evidence type="ECO:0000256" key="1">
    <source>
        <dbReference type="ARBA" id="ARBA00004651"/>
    </source>
</evidence>
<dbReference type="PANTHER" id="PTHR30472:SF24">
    <property type="entry name" value="FERRIC ENTEROBACTIN TRANSPORT SYSTEM PERMEASE PROTEIN FEPG"/>
    <property type="match status" value="1"/>
</dbReference>
<dbReference type="Proteomes" id="UP000252167">
    <property type="component" value="Unassembled WGS sequence"/>
</dbReference>
<dbReference type="PANTHER" id="PTHR30472">
    <property type="entry name" value="FERRIC ENTEROBACTIN TRANSPORT SYSTEM PERMEASE PROTEIN"/>
    <property type="match status" value="1"/>
</dbReference>
<keyword evidence="6 9" id="KW-1133">Transmembrane helix</keyword>
<keyword evidence="7 9" id="KW-0472">Membrane</keyword>
<evidence type="ECO:0000313" key="11">
    <source>
        <dbReference type="Proteomes" id="UP000252167"/>
    </source>
</evidence>
<reference evidence="10 11" key="1">
    <citation type="submission" date="2018-01" db="EMBL/GenBank/DDBJ databases">
        <title>Glutamicibacter soli strain NHPC-3 Whole genome sequence and assembly.</title>
        <authorList>
            <person name="Choudhury P."/>
            <person name="Gupta D."/>
            <person name="Sengupta K."/>
            <person name="Jawed A."/>
            <person name="Sultana N."/>
            <person name="Saha P."/>
        </authorList>
    </citation>
    <scope>NUCLEOTIDE SEQUENCE [LARGE SCALE GENOMIC DNA]</scope>
    <source>
        <strain evidence="10 11">NHPC-3</strain>
    </source>
</reference>
<dbReference type="Pfam" id="PF01032">
    <property type="entry name" value="FecCD"/>
    <property type="match status" value="1"/>
</dbReference>
<keyword evidence="3" id="KW-0813">Transport</keyword>
<feature type="transmembrane region" description="Helical" evidence="9">
    <location>
        <begin position="267"/>
        <end position="294"/>
    </location>
</feature>
<feature type="transmembrane region" description="Helical" evidence="9">
    <location>
        <begin position="134"/>
        <end position="167"/>
    </location>
</feature>
<evidence type="ECO:0000256" key="2">
    <source>
        <dbReference type="ARBA" id="ARBA00007935"/>
    </source>
</evidence>
<organism evidence="10 11">
    <name type="scientific">Glutamicibacter soli</name>
    <dbReference type="NCBI Taxonomy" id="453836"/>
    <lineage>
        <taxon>Bacteria</taxon>
        <taxon>Bacillati</taxon>
        <taxon>Actinomycetota</taxon>
        <taxon>Actinomycetes</taxon>
        <taxon>Micrococcales</taxon>
        <taxon>Micrococcaceae</taxon>
        <taxon>Glutamicibacter</taxon>
    </lineage>
</organism>
<evidence type="ECO:0000256" key="4">
    <source>
        <dbReference type="ARBA" id="ARBA00022475"/>
    </source>
</evidence>
<dbReference type="InterPro" id="IPR037294">
    <property type="entry name" value="ABC_BtuC-like"/>
</dbReference>
<feature type="transmembrane region" description="Helical" evidence="9">
    <location>
        <begin position="94"/>
        <end position="114"/>
    </location>
</feature>
<name>A0A365YCI4_9MICC</name>
<gene>
    <name evidence="10" type="ORF">C1H84_12860</name>
</gene>
<feature type="transmembrane region" description="Helical" evidence="9">
    <location>
        <begin position="334"/>
        <end position="354"/>
    </location>
</feature>
<dbReference type="FunFam" id="1.10.3470.10:FF:000001">
    <property type="entry name" value="Vitamin B12 ABC transporter permease BtuC"/>
    <property type="match status" value="1"/>
</dbReference>
<comment type="caution">
    <text evidence="10">The sequence shown here is derived from an EMBL/GenBank/DDBJ whole genome shotgun (WGS) entry which is preliminary data.</text>
</comment>
<sequence>MRVHRRADADHAGPQPQGGGPVSIVSTNKTRSLKRSTRSRSVGLALAAAVLLATVFAVSGGEYSLSPWRVLTILFGGGEGLETTVVWQWRMPRATAALVFGAGLAVSGAVFQTLTRNPLGSPDIIGFSTGAYTGALVVLTVVGGGFLATSLGALAGGLLTAFVVYLLAWRNGTHGFRLILVGIGVSAVLASFNHYLVLRAELDVAMAAAVWGAGTLNGVTWAGVIPVSIVVLASLAAVLVGSKSLQMLQMGDDLASALGMKVERTKLVLVTLAVLLVSAVTALAGPIAFVALVAPQLARRLVGGGSLNLIPTALTGAFLLALGDLLAQRLFAPIQLPVGVVTVCIGGIYLVYLLNRGTQKVRG</sequence>
<dbReference type="GO" id="GO:0033214">
    <property type="term" value="P:siderophore-iron import into cell"/>
    <property type="evidence" value="ECO:0007669"/>
    <property type="project" value="TreeGrafter"/>
</dbReference>
<proteinExistence type="inferred from homology"/>
<protein>
    <submittedName>
        <fullName evidence="10">Iron ABC transporter permease</fullName>
    </submittedName>
</protein>
<feature type="transmembrane region" description="Helical" evidence="9">
    <location>
        <begin position="41"/>
        <end position="61"/>
    </location>
</feature>
<keyword evidence="4" id="KW-1003">Cell membrane</keyword>
<evidence type="ECO:0000313" key="10">
    <source>
        <dbReference type="EMBL" id="RBM00020.1"/>
    </source>
</evidence>
<dbReference type="GO" id="GO:0005886">
    <property type="term" value="C:plasma membrane"/>
    <property type="evidence" value="ECO:0007669"/>
    <property type="project" value="UniProtKB-SubCell"/>
</dbReference>
<accession>A0A365YCI4</accession>
<dbReference type="GO" id="GO:0022857">
    <property type="term" value="F:transmembrane transporter activity"/>
    <property type="evidence" value="ECO:0007669"/>
    <property type="project" value="InterPro"/>
</dbReference>
<dbReference type="AlphaFoldDB" id="A0A365YCI4"/>
<evidence type="ECO:0000256" key="5">
    <source>
        <dbReference type="ARBA" id="ARBA00022692"/>
    </source>
</evidence>
<evidence type="ECO:0000256" key="7">
    <source>
        <dbReference type="ARBA" id="ARBA00023136"/>
    </source>
</evidence>
<dbReference type="CDD" id="cd06550">
    <property type="entry name" value="TM_ABC_iron-siderophores_like"/>
    <property type="match status" value="1"/>
</dbReference>
<evidence type="ECO:0000256" key="9">
    <source>
        <dbReference type="SAM" id="Phobius"/>
    </source>
</evidence>
<evidence type="ECO:0000256" key="8">
    <source>
        <dbReference type="SAM" id="MobiDB-lite"/>
    </source>
</evidence>
<comment type="similarity">
    <text evidence="2">Belongs to the binding-protein-dependent transport system permease family. FecCD subfamily.</text>
</comment>
<feature type="compositionally biased region" description="Basic and acidic residues" evidence="8">
    <location>
        <begin position="1"/>
        <end position="11"/>
    </location>
</feature>
<dbReference type="Gene3D" id="1.10.3470.10">
    <property type="entry name" value="ABC transporter involved in vitamin B12 uptake, BtuC"/>
    <property type="match status" value="1"/>
</dbReference>
<feature type="transmembrane region" description="Helical" evidence="9">
    <location>
        <begin position="218"/>
        <end position="240"/>
    </location>
</feature>
<dbReference type="SUPFAM" id="SSF81345">
    <property type="entry name" value="ABC transporter involved in vitamin B12 uptake, BtuC"/>
    <property type="match status" value="1"/>
</dbReference>
<keyword evidence="5 9" id="KW-0812">Transmembrane</keyword>
<feature type="region of interest" description="Disordered" evidence="8">
    <location>
        <begin position="1"/>
        <end position="25"/>
    </location>
</feature>
<dbReference type="EMBL" id="POAF01000006">
    <property type="protein sequence ID" value="RBM00020.1"/>
    <property type="molecule type" value="Genomic_DNA"/>
</dbReference>
<feature type="transmembrane region" description="Helical" evidence="9">
    <location>
        <begin position="306"/>
        <end position="327"/>
    </location>
</feature>
<comment type="subcellular location">
    <subcellularLocation>
        <location evidence="1">Cell membrane</location>
        <topology evidence="1">Multi-pass membrane protein</topology>
    </subcellularLocation>
</comment>
<dbReference type="InterPro" id="IPR000522">
    <property type="entry name" value="ABC_transptr_permease_BtuC"/>
</dbReference>
<evidence type="ECO:0000256" key="3">
    <source>
        <dbReference type="ARBA" id="ARBA00022448"/>
    </source>
</evidence>
<keyword evidence="11" id="KW-1185">Reference proteome</keyword>